<dbReference type="HOGENOM" id="CLU_3258992_0_0_10"/>
<sequence length="42" mass="4793">MFIPIAFFLKDLALVLPYLCEASETKTTEATRRHIKKNVVSP</sequence>
<proteinExistence type="predicted"/>
<dbReference type="PATRIC" id="fig|203275.8.peg.563"/>
<dbReference type="EMBL" id="CP003191">
    <property type="protein sequence ID" value="AEW20397.1"/>
    <property type="molecule type" value="Genomic_DNA"/>
</dbReference>
<name>G8UME9_TANFA</name>
<evidence type="ECO:0000313" key="1">
    <source>
        <dbReference type="EMBL" id="AEW20397.1"/>
    </source>
</evidence>
<evidence type="ECO:0000313" key="2">
    <source>
        <dbReference type="Proteomes" id="UP000005436"/>
    </source>
</evidence>
<dbReference type="AlphaFoldDB" id="G8UME9"/>
<dbReference type="Proteomes" id="UP000005436">
    <property type="component" value="Chromosome"/>
</dbReference>
<organism evidence="1 2">
    <name type="scientific">Tannerella forsythia (strain ATCC 43037 / JCM 10827 / CCUG 21028 A / KCTC 5666 / FDC 338)</name>
    <name type="common">Bacteroides forsythus</name>
    <dbReference type="NCBI Taxonomy" id="203275"/>
    <lineage>
        <taxon>Bacteria</taxon>
        <taxon>Pseudomonadati</taxon>
        <taxon>Bacteroidota</taxon>
        <taxon>Bacteroidia</taxon>
        <taxon>Bacteroidales</taxon>
        <taxon>Tannerellaceae</taxon>
        <taxon>Tannerella</taxon>
    </lineage>
</organism>
<protein>
    <submittedName>
        <fullName evidence="1">Uncharacterized protein</fullName>
    </submittedName>
</protein>
<reference evidence="2" key="1">
    <citation type="submission" date="2011-12" db="EMBL/GenBank/DDBJ databases">
        <title>Complete sequence of Tannerella forsythia ATCC 43037.</title>
        <authorList>
            <person name="Dewhirst F."/>
            <person name="Tanner A."/>
            <person name="Izard J."/>
            <person name="Brinkac L."/>
            <person name="Durkin A.S."/>
            <person name="Hostetler J."/>
            <person name="Shetty J."/>
            <person name="Torralba M."/>
            <person name="Gill S."/>
            <person name="Nelson K."/>
        </authorList>
    </citation>
    <scope>NUCLEOTIDE SEQUENCE [LARGE SCALE GENOMIC DNA]</scope>
    <source>
        <strain evidence="2">ATCC 43037 / JCM 10827 / CCUG 33226 / KCTC 5666 / FDC 338</strain>
    </source>
</reference>
<accession>G8UME9</accession>
<gene>
    <name evidence="1" type="ordered locus">BFO_0632</name>
</gene>
<dbReference type="KEGG" id="tfo:BFO_0632"/>
<keyword evidence="2" id="KW-1185">Reference proteome</keyword>